<evidence type="ECO:0000313" key="1">
    <source>
        <dbReference type="EMBL" id="PKZ14024.1"/>
    </source>
</evidence>
<sequence>MVTQKVIQADSSILERVQAVENLSDLTDEQKDELSKKNLLILEAKRIALLQVRIEECQMEIDQIKQRILDTHEPGSYEADELTVQVREGAKRLDAKKFMNAFPASDKPEFYELKPALSVIKKHIAPAELEQYQTTSKPSVIVK</sequence>
<name>A0A2I1M1P4_9BIFI</name>
<dbReference type="EMBL" id="PKGU01000006">
    <property type="protein sequence ID" value="PKZ14024.1"/>
    <property type="molecule type" value="Genomic_DNA"/>
</dbReference>
<evidence type="ECO:0000313" key="2">
    <source>
        <dbReference type="Proteomes" id="UP000242263"/>
    </source>
</evidence>
<proteinExistence type="predicted"/>
<accession>A0A2I1M1P4</accession>
<dbReference type="AlphaFoldDB" id="A0A2I1M1P4"/>
<protein>
    <submittedName>
        <fullName evidence="1">Uncharacterized protein</fullName>
    </submittedName>
</protein>
<reference evidence="1 2" key="1">
    <citation type="submission" date="2017-12" db="EMBL/GenBank/DDBJ databases">
        <title>Phylogenetic diversity of female urinary microbiome.</title>
        <authorList>
            <person name="Thomas-White K."/>
            <person name="Wolfe A.J."/>
        </authorList>
    </citation>
    <scope>NUCLEOTIDE SEQUENCE [LARGE SCALE GENOMIC DNA]</scope>
    <source>
        <strain evidence="1 2">UMB0064</strain>
    </source>
</reference>
<dbReference type="RefSeq" id="WP_101541563.1">
    <property type="nucleotide sequence ID" value="NZ_PKGU01000006.1"/>
</dbReference>
<comment type="caution">
    <text evidence="1">The sequence shown here is derived from an EMBL/GenBank/DDBJ whole genome shotgun (WGS) entry which is preliminary data.</text>
</comment>
<organism evidence="1 2">
    <name type="scientific">Alloscardovia omnicolens</name>
    <dbReference type="NCBI Taxonomy" id="419015"/>
    <lineage>
        <taxon>Bacteria</taxon>
        <taxon>Bacillati</taxon>
        <taxon>Actinomycetota</taxon>
        <taxon>Actinomycetes</taxon>
        <taxon>Bifidobacteriales</taxon>
        <taxon>Bifidobacteriaceae</taxon>
        <taxon>Alloscardovia</taxon>
    </lineage>
</organism>
<dbReference type="Proteomes" id="UP000242263">
    <property type="component" value="Unassembled WGS sequence"/>
</dbReference>
<gene>
    <name evidence="1" type="ORF">CYJ32_07310</name>
</gene>